<sequence>MLKPLVVKSFLADMWEKQCLEVSHRGDIAVVSGGQIHAWSLPRYPTDKLFPFSLAMVISAEIALDLTAGMMQRNVLESRLSNNQAMSLYLDATMSPEDEHHDAQHRAFKMARWSPPVLGATECLLTTLQNDHNLRIHRFVQQEWKTVLNIAENFADFVRSELRDEISQLRSYNVMWEYFIHLRSIVYRMAIVNFTWASPAFFERRIHTVIALKDGSLRFATVQVAEEALDLSFSPSICKPIEFEPGPNFTAVVCLRCVALNEDSFLVLAGYSNGMCFAIRMQRESAYEFGGCVTLWGEDDDISARDMFVTVQDERIVVTIVKGVWLCIATLDVETCQLRGEVLPIRTAGRSDCLSCHQTNMFATEECLQRLFLVYPNGKSLLAEIAQDLAVEVRDLGLEVTAGYQVYGSGESANGALLYIVERMSVMSDKLLLTGANKLKVISTVPLESAAATILHMFREEQTVLNHIKDYLDIVYLNFQSSQRLPEDIAVFIRECSEPNSIARLTTSQILLSSLILKWSPQDSANAAENSATLALFAHEVLRRRYQFLLANNYTSEGLTDAQQKSLVHFADFLLESDYDLAEKAYRALKVSPSTTEQRRSRDSCELCGEPVVLDMSAVSSCVCSRGHQTGRCMYSLLICRTADLMSKCLTCGRFALRNDVWERPVECLLCGLPMVPYP</sequence>
<dbReference type="EnsemblMetazoa" id="XM_022804394">
    <property type="protein sequence ID" value="XP_022660129"/>
    <property type="gene ID" value="LOC111249924"/>
</dbReference>
<organism evidence="3 4">
    <name type="scientific">Varroa destructor</name>
    <name type="common">Honeybee mite</name>
    <dbReference type="NCBI Taxonomy" id="109461"/>
    <lineage>
        <taxon>Eukaryota</taxon>
        <taxon>Metazoa</taxon>
        <taxon>Ecdysozoa</taxon>
        <taxon>Arthropoda</taxon>
        <taxon>Chelicerata</taxon>
        <taxon>Arachnida</taxon>
        <taxon>Acari</taxon>
        <taxon>Parasitiformes</taxon>
        <taxon>Mesostigmata</taxon>
        <taxon>Gamasina</taxon>
        <taxon>Dermanyssoidea</taxon>
        <taxon>Varroidae</taxon>
        <taxon>Varroa</taxon>
    </lineage>
</organism>
<dbReference type="OrthoDB" id="6487886at2759"/>
<name>A0A7M7K9X9_VARDE</name>
<dbReference type="GeneID" id="111249924"/>
<dbReference type="Proteomes" id="UP000594260">
    <property type="component" value="Unplaced"/>
</dbReference>
<dbReference type="InterPro" id="IPR024761">
    <property type="entry name" value="TFIIIC_delta_N"/>
</dbReference>
<dbReference type="EnsemblMetazoa" id="XM_022804396">
    <property type="protein sequence ID" value="XP_022660131"/>
    <property type="gene ID" value="LOC111249924"/>
</dbReference>
<dbReference type="InParanoid" id="A0A7M7K9X9"/>
<accession>A0A7M7K9X9</accession>
<dbReference type="GO" id="GO:0000127">
    <property type="term" value="C:transcription factor TFIIIC complex"/>
    <property type="evidence" value="ECO:0007669"/>
    <property type="project" value="InterPro"/>
</dbReference>
<dbReference type="PANTHER" id="PTHR15496">
    <property type="entry name" value="GENERAL TRANSCRIPTION FACTOR 3C POLYPEPTIDE 4 FAMILY"/>
    <property type="match status" value="1"/>
</dbReference>
<dbReference type="Pfam" id="PF12657">
    <property type="entry name" value="TFIIIC_delta"/>
    <property type="match status" value="1"/>
</dbReference>
<evidence type="ECO:0000313" key="4">
    <source>
        <dbReference type="Proteomes" id="UP000594260"/>
    </source>
</evidence>
<protein>
    <submittedName>
        <fullName evidence="3">Uncharacterized protein</fullName>
    </submittedName>
</protein>
<evidence type="ECO:0000313" key="3">
    <source>
        <dbReference type="EnsemblMetazoa" id="XP_022660128"/>
    </source>
</evidence>
<reference evidence="3" key="1">
    <citation type="submission" date="2021-01" db="UniProtKB">
        <authorList>
            <consortium name="EnsemblMetazoa"/>
        </authorList>
    </citation>
    <scope>IDENTIFICATION</scope>
</reference>
<proteinExistence type="predicted"/>
<evidence type="ECO:0000259" key="2">
    <source>
        <dbReference type="Pfam" id="PF12660"/>
    </source>
</evidence>
<dbReference type="AlphaFoldDB" id="A0A7M7K9X9"/>
<dbReference type="RefSeq" id="XP_022660128.1">
    <property type="nucleotide sequence ID" value="XM_022804393.1"/>
</dbReference>
<feature type="domain" description="Transcription factor IIIC putative zinc-finger" evidence="2">
    <location>
        <begin position="597"/>
        <end position="661"/>
    </location>
</feature>
<keyword evidence="4" id="KW-1185">Reference proteome</keyword>
<dbReference type="InterPro" id="IPR044230">
    <property type="entry name" value="GTF3C4"/>
</dbReference>
<dbReference type="GO" id="GO:0006384">
    <property type="term" value="P:transcription initiation at RNA polymerase III promoter"/>
    <property type="evidence" value="ECO:0007669"/>
    <property type="project" value="InterPro"/>
</dbReference>
<dbReference type="GO" id="GO:0004402">
    <property type="term" value="F:histone acetyltransferase activity"/>
    <property type="evidence" value="ECO:0007669"/>
    <property type="project" value="InterPro"/>
</dbReference>
<evidence type="ECO:0000259" key="1">
    <source>
        <dbReference type="Pfam" id="PF12657"/>
    </source>
</evidence>
<dbReference type="PANTHER" id="PTHR15496:SF2">
    <property type="entry name" value="GENERAL TRANSCRIPTION FACTOR 3C POLYPEPTIDE 4"/>
    <property type="match status" value="1"/>
</dbReference>
<feature type="domain" description="Transcription factor IIIC 90kDa subunit N-terminal" evidence="1">
    <location>
        <begin position="77"/>
        <end position="245"/>
    </location>
</feature>
<dbReference type="KEGG" id="vde:111249924"/>
<dbReference type="InterPro" id="IPR024764">
    <property type="entry name" value="TFIIIC_Znf"/>
</dbReference>
<dbReference type="EnsemblMetazoa" id="XM_022804395">
    <property type="protein sequence ID" value="XP_022660130"/>
    <property type="gene ID" value="LOC111249924"/>
</dbReference>
<dbReference type="RefSeq" id="XP_022660129.1">
    <property type="nucleotide sequence ID" value="XM_022804394.1"/>
</dbReference>
<dbReference type="RefSeq" id="XP_022660131.1">
    <property type="nucleotide sequence ID" value="XM_022804396.1"/>
</dbReference>
<dbReference type="EnsemblMetazoa" id="XM_022804393">
    <property type="protein sequence ID" value="XP_022660128"/>
    <property type="gene ID" value="LOC111249924"/>
</dbReference>
<dbReference type="Pfam" id="PF12660">
    <property type="entry name" value="zf-TFIIIC"/>
    <property type="match status" value="1"/>
</dbReference>
<dbReference type="RefSeq" id="XP_022660130.1">
    <property type="nucleotide sequence ID" value="XM_022804395.1"/>
</dbReference>